<dbReference type="Proteomes" id="UP000238196">
    <property type="component" value="Unassembled WGS sequence"/>
</dbReference>
<evidence type="ECO:0000313" key="2">
    <source>
        <dbReference type="Proteomes" id="UP000238196"/>
    </source>
</evidence>
<sequence length="97" mass="11009">MSLPQQLTQLSALHDQERELTGQLNAVRKQRQSQEQALAAQVRSMATSEPVTTLVSPTGHVYQWNEDDEDSYFFLLARPAEVLLFTEDAQEADHVRP</sequence>
<evidence type="ECO:0000313" key="1">
    <source>
        <dbReference type="EMBL" id="PPC76758.1"/>
    </source>
</evidence>
<organism evidence="1 2">
    <name type="scientific">Proteobacteria bacterium 228</name>
    <dbReference type="NCBI Taxonomy" id="2083153"/>
    <lineage>
        <taxon>Bacteria</taxon>
        <taxon>Pseudomonadati</taxon>
        <taxon>Pseudomonadota</taxon>
    </lineage>
</organism>
<accession>A0A2S5KPR1</accession>
<comment type="caution">
    <text evidence="1">The sequence shown here is derived from an EMBL/GenBank/DDBJ whole genome shotgun (WGS) entry which is preliminary data.</text>
</comment>
<name>A0A2S5KPR1_9PROT</name>
<dbReference type="EMBL" id="PRLP01000042">
    <property type="protein sequence ID" value="PPC76758.1"/>
    <property type="molecule type" value="Genomic_DNA"/>
</dbReference>
<proteinExistence type="predicted"/>
<dbReference type="AlphaFoldDB" id="A0A2S5KPR1"/>
<reference evidence="1 2" key="1">
    <citation type="submission" date="2018-02" db="EMBL/GenBank/DDBJ databases">
        <title>novel marine gammaproteobacteria from coastal saline agro ecosystem.</title>
        <authorList>
            <person name="Krishnan R."/>
            <person name="Ramesh Kumar N."/>
        </authorList>
    </citation>
    <scope>NUCLEOTIDE SEQUENCE [LARGE SCALE GENOMIC DNA]</scope>
    <source>
        <strain evidence="1 2">228</strain>
    </source>
</reference>
<gene>
    <name evidence="1" type="ORF">C4K68_13935</name>
</gene>
<protein>
    <submittedName>
        <fullName evidence="1">Uncharacterized protein</fullName>
    </submittedName>
</protein>